<accession>A0A2S9WS69</accession>
<evidence type="ECO:0000313" key="2">
    <source>
        <dbReference type="Proteomes" id="UP000239532"/>
    </source>
</evidence>
<reference evidence="1 2" key="1">
    <citation type="submission" date="2016-11" db="EMBL/GenBank/DDBJ databases">
        <title>Trade-off between light-utilization and light-protection in marine flavobacteria.</title>
        <authorList>
            <person name="Kumagai Y."/>
        </authorList>
    </citation>
    <scope>NUCLEOTIDE SEQUENCE [LARGE SCALE GENOMIC DNA]</scope>
    <source>
        <strain evidence="1 2">JCM 17109</strain>
    </source>
</reference>
<comment type="caution">
    <text evidence="1">The sequence shown here is derived from an EMBL/GenBank/DDBJ whole genome shotgun (WGS) entry which is preliminary data.</text>
</comment>
<dbReference type="AlphaFoldDB" id="A0A2S9WS69"/>
<dbReference type="OrthoDB" id="979487at2"/>
<evidence type="ECO:0008006" key="3">
    <source>
        <dbReference type="Google" id="ProtNLM"/>
    </source>
</evidence>
<dbReference type="EMBL" id="MQUC01000003">
    <property type="protein sequence ID" value="PRP66136.1"/>
    <property type="molecule type" value="Genomic_DNA"/>
</dbReference>
<dbReference type="Proteomes" id="UP000239532">
    <property type="component" value="Unassembled WGS sequence"/>
</dbReference>
<sequence length="194" mass="22642">MNTLKVPILKEQLADLYPYKESRVRLATKFVQEGSIEDLIAYCHPSSPVSHKACWCLEQAYYLFPETCYPHMEKIFSLYTTQVNVSGMRCLLKIGFEVLKSYYGPRDHEVKQLITQEMKEQLVRASFDALINDSGRSANLMYATRSLYLMRNEFDLIPHQLPVFIERLIMDPENKGYRSCGREILTKLSWQKQA</sequence>
<dbReference type="RefSeq" id="WP_105981978.1">
    <property type="nucleotide sequence ID" value="NZ_MQUC01000003.1"/>
</dbReference>
<gene>
    <name evidence="1" type="ORF">BST86_03055</name>
</gene>
<proteinExistence type="predicted"/>
<organism evidence="1 2">
    <name type="scientific">Nonlabens agnitus</name>
    <dbReference type="NCBI Taxonomy" id="870484"/>
    <lineage>
        <taxon>Bacteria</taxon>
        <taxon>Pseudomonadati</taxon>
        <taxon>Bacteroidota</taxon>
        <taxon>Flavobacteriia</taxon>
        <taxon>Flavobacteriales</taxon>
        <taxon>Flavobacteriaceae</taxon>
        <taxon>Nonlabens</taxon>
    </lineage>
</organism>
<evidence type="ECO:0000313" key="1">
    <source>
        <dbReference type="EMBL" id="PRP66136.1"/>
    </source>
</evidence>
<keyword evidence="2" id="KW-1185">Reference proteome</keyword>
<protein>
    <recommendedName>
        <fullName evidence="3">Adenylosuccinate lyase</fullName>
    </recommendedName>
</protein>
<name>A0A2S9WS69_9FLAO</name>